<reference evidence="1 2" key="1">
    <citation type="submission" date="2016-10" db="EMBL/GenBank/DDBJ databases">
        <authorList>
            <person name="de Groot N.N."/>
        </authorList>
    </citation>
    <scope>NUCLEOTIDE SEQUENCE [LARGE SCALE GENOMIC DNA]</scope>
    <source>
        <strain evidence="1 2">DSM 19981</strain>
    </source>
</reference>
<evidence type="ECO:0000313" key="2">
    <source>
        <dbReference type="Proteomes" id="UP000199473"/>
    </source>
</evidence>
<dbReference type="AlphaFoldDB" id="A0A1I4F2H4"/>
<keyword evidence="2" id="KW-1185">Reference proteome</keyword>
<protein>
    <submittedName>
        <fullName evidence="1">Uncharacterized protein</fullName>
    </submittedName>
</protein>
<sequence>MSVLMRSILQQIGFAEDWTTITEQAPGFRFNAGNLCIQAAQVTNEYLCPVFLITGMEDQRPRALGSIQLSIPIAVESFEQGVAWIAYAVSARFQPTKPIAWLEQGRLWKHHLPWEQKQAAFRARPHCSVSRDWFRMPAKTLVALSLSAPEQAAAVFTFDGNILTILAGDARLPMPATGTAWARDYAVRLAIFKDFPKRLMRASLDIGVWEGKLNVDRARFDLFESAEPQP</sequence>
<accession>A0A1I4F2H4</accession>
<proteinExistence type="predicted"/>
<dbReference type="EMBL" id="FOSQ01000022">
    <property type="protein sequence ID" value="SFL12158.1"/>
    <property type="molecule type" value="Genomic_DNA"/>
</dbReference>
<gene>
    <name evidence="1" type="ORF">SAMN02745775_1227</name>
</gene>
<organism evidence="1 2">
    <name type="scientific">Falsiroseomonas stagni DSM 19981</name>
    <dbReference type="NCBI Taxonomy" id="1123062"/>
    <lineage>
        <taxon>Bacteria</taxon>
        <taxon>Pseudomonadati</taxon>
        <taxon>Pseudomonadota</taxon>
        <taxon>Alphaproteobacteria</taxon>
        <taxon>Acetobacterales</taxon>
        <taxon>Roseomonadaceae</taxon>
        <taxon>Falsiroseomonas</taxon>
    </lineage>
</organism>
<dbReference type="STRING" id="1123062.SAMN02745775_1227"/>
<dbReference type="Proteomes" id="UP000199473">
    <property type="component" value="Unassembled WGS sequence"/>
</dbReference>
<evidence type="ECO:0000313" key="1">
    <source>
        <dbReference type="EMBL" id="SFL12158.1"/>
    </source>
</evidence>
<name>A0A1I4F2H4_9PROT</name>